<evidence type="ECO:0000313" key="11">
    <source>
        <dbReference type="EMBL" id="SEO29605.1"/>
    </source>
</evidence>
<evidence type="ECO:0000256" key="5">
    <source>
        <dbReference type="ARBA" id="ARBA00022741"/>
    </source>
</evidence>
<comment type="subcellular location">
    <subcellularLocation>
        <location evidence="9">Cytoplasm</location>
    </subcellularLocation>
</comment>
<evidence type="ECO:0000256" key="8">
    <source>
        <dbReference type="ARBA" id="ARBA00022842"/>
    </source>
</evidence>
<dbReference type="GO" id="GO:0006083">
    <property type="term" value="P:acetate metabolic process"/>
    <property type="evidence" value="ECO:0007669"/>
    <property type="project" value="TreeGrafter"/>
</dbReference>
<feature type="site" description="Transition state stabilizer" evidence="9">
    <location>
        <position position="242"/>
    </location>
</feature>
<dbReference type="SUPFAM" id="SSF53067">
    <property type="entry name" value="Actin-like ATPase domain"/>
    <property type="match status" value="2"/>
</dbReference>
<dbReference type="PROSITE" id="PS01075">
    <property type="entry name" value="ACETATE_KINASE_1"/>
    <property type="match status" value="1"/>
</dbReference>
<comment type="function">
    <text evidence="9">Catalyzes the formation of acetyl phosphate from acetate and ATP. Can also catalyze the reverse reaction.</text>
</comment>
<feature type="binding site" evidence="9">
    <location>
        <begin position="209"/>
        <end position="213"/>
    </location>
    <ligand>
        <name>ATP</name>
        <dbReference type="ChEBI" id="CHEBI:30616"/>
    </ligand>
</feature>
<dbReference type="GO" id="GO:0006085">
    <property type="term" value="P:acetyl-CoA biosynthetic process"/>
    <property type="evidence" value="ECO:0007669"/>
    <property type="project" value="UniProtKB-UniRule"/>
</dbReference>
<sequence>MSDMLLVLNAGSSSVKFALYAAHAEPTVEQLICEGGIGSIGHRPHFKVVDRDGGAVHDDYLAEGASHDDAIATLIGWIEQRFSDQRLAAVGHRVVHGGDLFDAPVRIDPDVVAKLRRFTTLAPLHQPHNIAAIEALAKQHPTLPQVACFDTAFHHRLPPVATWFALPRELTAQGIRRYGFHGISYEYIAGALPGVAGSAIAYGRVVVAHLGAGASMCAMRARKSVATTMGFTALDGLMMGSRTGVLDPGVVLYLLEQKGMTPAEVSDLLYRQSGLLGVSGISDDMRTLLASDDPRAEEAVALFVYRIGRELGSLAAALGGLDALVFTGGIGEHAAEIRRRVCKQAAWLGVTLDAAANAQASGAARISIADSKVSAWVIPTDEDLMIARHVWRLVEGGRIAD</sequence>
<protein>
    <recommendedName>
        <fullName evidence="9">Acetate kinase</fullName>
        <ecNumber evidence="9">2.7.2.1</ecNumber>
    </recommendedName>
    <alternativeName>
        <fullName evidence="9">Acetokinase</fullName>
    </alternativeName>
</protein>
<keyword evidence="4 9" id="KW-0479">Metal-binding</keyword>
<evidence type="ECO:0000256" key="6">
    <source>
        <dbReference type="ARBA" id="ARBA00022777"/>
    </source>
</evidence>
<dbReference type="GO" id="GO:0000287">
    <property type="term" value="F:magnesium ion binding"/>
    <property type="evidence" value="ECO:0007669"/>
    <property type="project" value="UniProtKB-UniRule"/>
</dbReference>
<feature type="binding site" evidence="9">
    <location>
        <position position="382"/>
    </location>
    <ligand>
        <name>Mg(2+)</name>
        <dbReference type="ChEBI" id="CHEBI:18420"/>
    </ligand>
</feature>
<evidence type="ECO:0000256" key="4">
    <source>
        <dbReference type="ARBA" id="ARBA00022723"/>
    </source>
</evidence>
<keyword evidence="12" id="KW-1185">Reference proteome</keyword>
<dbReference type="UniPathway" id="UPA00340">
    <property type="reaction ID" value="UER00458"/>
</dbReference>
<proteinExistence type="inferred from homology"/>
<evidence type="ECO:0000256" key="7">
    <source>
        <dbReference type="ARBA" id="ARBA00022840"/>
    </source>
</evidence>
<evidence type="ECO:0000256" key="2">
    <source>
        <dbReference type="ARBA" id="ARBA00022490"/>
    </source>
</evidence>
<feature type="binding site" evidence="9">
    <location>
        <position position="93"/>
    </location>
    <ligand>
        <name>substrate</name>
    </ligand>
</feature>
<dbReference type="RefSeq" id="WP_092681916.1">
    <property type="nucleotide sequence ID" value="NZ_FODT01000002.1"/>
</dbReference>
<gene>
    <name evidence="9" type="primary">ackA</name>
    <name evidence="11" type="ORF">SAMN05444123_102133</name>
</gene>
<dbReference type="EC" id="2.7.2.1" evidence="9"/>
<reference evidence="12" key="1">
    <citation type="submission" date="2016-10" db="EMBL/GenBank/DDBJ databases">
        <authorList>
            <person name="Varghese N."/>
            <person name="Submissions S."/>
        </authorList>
    </citation>
    <scope>NUCLEOTIDE SEQUENCE [LARGE SCALE GENOMIC DNA]</scope>
    <source>
        <strain evidence="12">DSM 123</strain>
    </source>
</reference>
<feature type="site" description="Transition state stabilizer" evidence="9">
    <location>
        <position position="181"/>
    </location>
</feature>
<dbReference type="InterPro" id="IPR000890">
    <property type="entry name" value="Aliphatic_acid_kin_short-chain"/>
</dbReference>
<dbReference type="Gene3D" id="3.30.420.40">
    <property type="match status" value="2"/>
</dbReference>
<dbReference type="InterPro" id="IPR004372">
    <property type="entry name" value="Ac/propionate_kinase"/>
</dbReference>
<dbReference type="InterPro" id="IPR023865">
    <property type="entry name" value="Aliphatic_acid_kinase_CS"/>
</dbReference>
<keyword evidence="6 9" id="KW-0418">Kinase</keyword>
<evidence type="ECO:0000313" key="12">
    <source>
        <dbReference type="Proteomes" id="UP000199615"/>
    </source>
</evidence>
<accession>A0A1H8NJ26</accession>
<evidence type="ECO:0000256" key="1">
    <source>
        <dbReference type="ARBA" id="ARBA00008748"/>
    </source>
</evidence>
<name>A0A1H8NJ26_9BRAD</name>
<comment type="catalytic activity">
    <reaction evidence="9">
        <text>acetate + ATP = acetyl phosphate + ADP</text>
        <dbReference type="Rhea" id="RHEA:11352"/>
        <dbReference type="ChEBI" id="CHEBI:22191"/>
        <dbReference type="ChEBI" id="CHEBI:30089"/>
        <dbReference type="ChEBI" id="CHEBI:30616"/>
        <dbReference type="ChEBI" id="CHEBI:456216"/>
        <dbReference type="EC" id="2.7.2.1"/>
    </reaction>
</comment>
<keyword evidence="7 9" id="KW-0067">ATP-binding</keyword>
<feature type="binding site" evidence="9">
    <location>
        <begin position="329"/>
        <end position="333"/>
    </location>
    <ligand>
        <name>ATP</name>
        <dbReference type="ChEBI" id="CHEBI:30616"/>
    </ligand>
</feature>
<organism evidence="11 12">
    <name type="scientific">Rhodopseudomonas pseudopalustris</name>
    <dbReference type="NCBI Taxonomy" id="1513892"/>
    <lineage>
        <taxon>Bacteria</taxon>
        <taxon>Pseudomonadati</taxon>
        <taxon>Pseudomonadota</taxon>
        <taxon>Alphaproteobacteria</taxon>
        <taxon>Hyphomicrobiales</taxon>
        <taxon>Nitrobacteraceae</taxon>
        <taxon>Rhodopseudomonas</taxon>
    </lineage>
</organism>
<keyword evidence="5 9" id="KW-0547">Nucleotide-binding</keyword>
<dbReference type="PANTHER" id="PTHR21060:SF21">
    <property type="entry name" value="ACETATE KINASE"/>
    <property type="match status" value="1"/>
</dbReference>
<feature type="binding site" evidence="9">
    <location>
        <position position="16"/>
    </location>
    <ligand>
        <name>ATP</name>
        <dbReference type="ChEBI" id="CHEBI:30616"/>
    </ligand>
</feature>
<keyword evidence="8 9" id="KW-0460">Magnesium</keyword>
<dbReference type="GO" id="GO:0008776">
    <property type="term" value="F:acetate kinase activity"/>
    <property type="evidence" value="ECO:0007669"/>
    <property type="project" value="UniProtKB-UniRule"/>
</dbReference>
<dbReference type="GO" id="GO:0005524">
    <property type="term" value="F:ATP binding"/>
    <property type="evidence" value="ECO:0007669"/>
    <property type="project" value="UniProtKB-KW"/>
</dbReference>
<feature type="binding site" evidence="9">
    <location>
        <begin position="284"/>
        <end position="286"/>
    </location>
    <ligand>
        <name>ATP</name>
        <dbReference type="ChEBI" id="CHEBI:30616"/>
    </ligand>
</feature>
<feature type="active site" description="Proton donor/acceptor" evidence="9">
    <location>
        <position position="150"/>
    </location>
</feature>
<dbReference type="EMBL" id="FODT01000002">
    <property type="protein sequence ID" value="SEO29605.1"/>
    <property type="molecule type" value="Genomic_DNA"/>
</dbReference>
<dbReference type="NCBIfam" id="TIGR00016">
    <property type="entry name" value="ackA"/>
    <property type="match status" value="1"/>
</dbReference>
<dbReference type="OrthoDB" id="9802453at2"/>
<dbReference type="PANTHER" id="PTHR21060">
    <property type="entry name" value="ACETATE KINASE"/>
    <property type="match status" value="1"/>
</dbReference>
<evidence type="ECO:0000256" key="9">
    <source>
        <dbReference type="HAMAP-Rule" id="MF_00020"/>
    </source>
</evidence>
<dbReference type="InterPro" id="IPR043129">
    <property type="entry name" value="ATPase_NBD"/>
</dbReference>
<comment type="subunit">
    <text evidence="9">Homodimer.</text>
</comment>
<comment type="pathway">
    <text evidence="9">Metabolic intermediate biosynthesis; acetyl-CoA biosynthesis; acetyl-CoA from acetate: step 1/2.</text>
</comment>
<dbReference type="PRINTS" id="PR00471">
    <property type="entry name" value="ACETATEKNASE"/>
</dbReference>
<dbReference type="Proteomes" id="UP000199615">
    <property type="component" value="Unassembled WGS sequence"/>
</dbReference>
<dbReference type="PIRSF" id="PIRSF000722">
    <property type="entry name" value="Acetate_prop_kin"/>
    <property type="match status" value="1"/>
</dbReference>
<comment type="cofactor">
    <cofactor evidence="9">
        <name>Mg(2+)</name>
        <dbReference type="ChEBI" id="CHEBI:18420"/>
    </cofactor>
    <cofactor evidence="9">
        <name>Mn(2+)</name>
        <dbReference type="ChEBI" id="CHEBI:29035"/>
    </cofactor>
    <text evidence="9">Mg(2+). Can also accept Mn(2+).</text>
</comment>
<dbReference type="AlphaFoldDB" id="A0A1H8NJ26"/>
<feature type="binding site" evidence="9">
    <location>
        <position position="9"/>
    </location>
    <ligand>
        <name>Mg(2+)</name>
        <dbReference type="ChEBI" id="CHEBI:18420"/>
    </ligand>
</feature>
<keyword evidence="3 9" id="KW-0808">Transferase</keyword>
<dbReference type="HAMAP" id="MF_00020">
    <property type="entry name" value="Acetate_kinase"/>
    <property type="match status" value="1"/>
</dbReference>
<evidence type="ECO:0000256" key="10">
    <source>
        <dbReference type="RuleBase" id="RU003835"/>
    </source>
</evidence>
<comment type="similarity">
    <text evidence="1 9 10">Belongs to the acetokinase family.</text>
</comment>
<keyword evidence="2 9" id="KW-0963">Cytoplasm</keyword>
<dbReference type="Pfam" id="PF00871">
    <property type="entry name" value="Acetate_kinase"/>
    <property type="match status" value="1"/>
</dbReference>
<dbReference type="GO" id="GO:0005829">
    <property type="term" value="C:cytosol"/>
    <property type="evidence" value="ECO:0007669"/>
    <property type="project" value="TreeGrafter"/>
</dbReference>
<evidence type="ECO:0000256" key="3">
    <source>
        <dbReference type="ARBA" id="ARBA00022679"/>
    </source>
</evidence>